<reference evidence="1 2" key="1">
    <citation type="submission" date="2019-06" db="EMBL/GenBank/DDBJ databases">
        <title>WGS assembly of Gossypium darwinii.</title>
        <authorList>
            <person name="Chen Z.J."/>
            <person name="Sreedasyam A."/>
            <person name="Ando A."/>
            <person name="Song Q."/>
            <person name="De L."/>
            <person name="Hulse-Kemp A."/>
            <person name="Ding M."/>
            <person name="Ye W."/>
            <person name="Kirkbride R."/>
            <person name="Jenkins J."/>
            <person name="Plott C."/>
            <person name="Lovell J."/>
            <person name="Lin Y.-M."/>
            <person name="Vaughn R."/>
            <person name="Liu B."/>
            <person name="Li W."/>
            <person name="Simpson S."/>
            <person name="Scheffler B."/>
            <person name="Saski C."/>
            <person name="Grover C."/>
            <person name="Hu G."/>
            <person name="Conover J."/>
            <person name="Carlson J."/>
            <person name="Shu S."/>
            <person name="Boston L."/>
            <person name="Williams M."/>
            <person name="Peterson D."/>
            <person name="Mcgee K."/>
            <person name="Jones D."/>
            <person name="Wendel J."/>
            <person name="Stelly D."/>
            <person name="Grimwood J."/>
            <person name="Schmutz J."/>
        </authorList>
    </citation>
    <scope>NUCLEOTIDE SEQUENCE [LARGE SCALE GENOMIC DNA]</scope>
    <source>
        <strain evidence="1">1808015.09</strain>
    </source>
</reference>
<evidence type="ECO:0000313" key="1">
    <source>
        <dbReference type="EMBL" id="TYG99532.1"/>
    </source>
</evidence>
<accession>A0A5D2F2Y5</accession>
<keyword evidence="2" id="KW-1185">Reference proteome</keyword>
<evidence type="ECO:0000313" key="2">
    <source>
        <dbReference type="Proteomes" id="UP000323506"/>
    </source>
</evidence>
<dbReference type="EMBL" id="CM017697">
    <property type="protein sequence ID" value="TYG99532.1"/>
    <property type="molecule type" value="Genomic_DNA"/>
</dbReference>
<dbReference type="Proteomes" id="UP000323506">
    <property type="component" value="Chromosome A10"/>
</dbReference>
<sequence>MLSNPPFISSSFLQLGFQHPSSPAVHRAERRREWPRGRSAVSDAWKRRACAGVVVVVRKVAHGWPSVRRL</sequence>
<gene>
    <name evidence="1" type="ORF">ES288_A10G202700v1</name>
</gene>
<dbReference type="AlphaFoldDB" id="A0A5D2F2Y5"/>
<proteinExistence type="predicted"/>
<organism evidence="1 2">
    <name type="scientific">Gossypium darwinii</name>
    <name type="common">Darwin's cotton</name>
    <name type="synonym">Gossypium barbadense var. darwinii</name>
    <dbReference type="NCBI Taxonomy" id="34276"/>
    <lineage>
        <taxon>Eukaryota</taxon>
        <taxon>Viridiplantae</taxon>
        <taxon>Streptophyta</taxon>
        <taxon>Embryophyta</taxon>
        <taxon>Tracheophyta</taxon>
        <taxon>Spermatophyta</taxon>
        <taxon>Magnoliopsida</taxon>
        <taxon>eudicotyledons</taxon>
        <taxon>Gunneridae</taxon>
        <taxon>Pentapetalae</taxon>
        <taxon>rosids</taxon>
        <taxon>malvids</taxon>
        <taxon>Malvales</taxon>
        <taxon>Malvaceae</taxon>
        <taxon>Malvoideae</taxon>
        <taxon>Gossypium</taxon>
    </lineage>
</organism>
<name>A0A5D2F2Y5_GOSDA</name>
<protein>
    <submittedName>
        <fullName evidence="1">Uncharacterized protein</fullName>
    </submittedName>
</protein>